<sequence length="130" mass="15218">MENALEKQYEFIRSTSEVLFAFMEEIPLEKLHTAVPGFGHSSMIKTHIHAADCYKYWLGSFALNQKGNDLSFATDEEIGRSDVKQVRSRFQIVDVVVARFLEAFDSRWFDEITNNVKWQKESWRTTPLCY</sequence>
<dbReference type="PANTHER" id="PTHR37302:SF3">
    <property type="entry name" value="DAMAGE-INDUCIBLE PROTEIN DINB"/>
    <property type="match status" value="1"/>
</dbReference>
<evidence type="ECO:0000256" key="1">
    <source>
        <dbReference type="ARBA" id="ARBA00008635"/>
    </source>
</evidence>
<reference evidence="3" key="2">
    <citation type="submission" date="2020-09" db="EMBL/GenBank/DDBJ databases">
        <authorList>
            <person name="Sun Q."/>
            <person name="Zhou Y."/>
        </authorList>
    </citation>
    <scope>NUCLEOTIDE SEQUENCE</scope>
    <source>
        <strain evidence="3">CGMCC 1.15371</strain>
    </source>
</reference>
<dbReference type="EMBL" id="BMIR01000035">
    <property type="protein sequence ID" value="GGE56489.1"/>
    <property type="molecule type" value="Genomic_DNA"/>
</dbReference>
<protein>
    <submittedName>
        <fullName evidence="3">DNA damage-inducible protein DinB</fullName>
    </submittedName>
</protein>
<keyword evidence="2" id="KW-0479">Metal-binding</keyword>
<accession>A0A8J2YP81</accession>
<dbReference type="Gene3D" id="1.20.120.450">
    <property type="entry name" value="dinb family like domain"/>
    <property type="match status" value="1"/>
</dbReference>
<evidence type="ECO:0000313" key="4">
    <source>
        <dbReference type="Proteomes" id="UP000628775"/>
    </source>
</evidence>
<dbReference type="Pfam" id="PF05163">
    <property type="entry name" value="DinB"/>
    <property type="match status" value="1"/>
</dbReference>
<organism evidence="3 4">
    <name type="scientific">Pullulanibacillus camelliae</name>
    <dbReference type="NCBI Taxonomy" id="1707096"/>
    <lineage>
        <taxon>Bacteria</taxon>
        <taxon>Bacillati</taxon>
        <taxon>Bacillota</taxon>
        <taxon>Bacilli</taxon>
        <taxon>Bacillales</taxon>
        <taxon>Sporolactobacillaceae</taxon>
        <taxon>Pullulanibacillus</taxon>
    </lineage>
</organism>
<dbReference type="InterPro" id="IPR034660">
    <property type="entry name" value="DinB/YfiT-like"/>
</dbReference>
<name>A0A8J2YP81_9BACL</name>
<evidence type="ECO:0000313" key="3">
    <source>
        <dbReference type="EMBL" id="GGE56489.1"/>
    </source>
</evidence>
<dbReference type="SUPFAM" id="SSF109854">
    <property type="entry name" value="DinB/YfiT-like putative metalloenzymes"/>
    <property type="match status" value="1"/>
</dbReference>
<dbReference type="Proteomes" id="UP000628775">
    <property type="component" value="Unassembled WGS sequence"/>
</dbReference>
<dbReference type="AlphaFoldDB" id="A0A8J2YP81"/>
<dbReference type="InterPro" id="IPR007837">
    <property type="entry name" value="DinB"/>
</dbReference>
<evidence type="ECO:0000256" key="2">
    <source>
        <dbReference type="ARBA" id="ARBA00022723"/>
    </source>
</evidence>
<dbReference type="GO" id="GO:0046872">
    <property type="term" value="F:metal ion binding"/>
    <property type="evidence" value="ECO:0007669"/>
    <property type="project" value="UniProtKB-KW"/>
</dbReference>
<proteinExistence type="inferred from homology"/>
<gene>
    <name evidence="3" type="ORF">GCM10011391_39230</name>
</gene>
<dbReference type="PANTHER" id="PTHR37302">
    <property type="entry name" value="SLR1116 PROTEIN"/>
    <property type="match status" value="1"/>
</dbReference>
<keyword evidence="4" id="KW-1185">Reference proteome</keyword>
<reference evidence="3" key="1">
    <citation type="journal article" date="2014" name="Int. J. Syst. Evol. Microbiol.">
        <title>Complete genome sequence of Corynebacterium casei LMG S-19264T (=DSM 44701T), isolated from a smear-ripened cheese.</title>
        <authorList>
            <consortium name="US DOE Joint Genome Institute (JGI-PGF)"/>
            <person name="Walter F."/>
            <person name="Albersmeier A."/>
            <person name="Kalinowski J."/>
            <person name="Ruckert C."/>
        </authorList>
    </citation>
    <scope>NUCLEOTIDE SEQUENCE</scope>
    <source>
        <strain evidence="3">CGMCC 1.15371</strain>
    </source>
</reference>
<comment type="similarity">
    <text evidence="1">Belongs to the DinB family.</text>
</comment>
<comment type="caution">
    <text evidence="3">The sequence shown here is derived from an EMBL/GenBank/DDBJ whole genome shotgun (WGS) entry which is preliminary data.</text>
</comment>